<proteinExistence type="predicted"/>
<evidence type="ECO:0008006" key="3">
    <source>
        <dbReference type="Google" id="ProtNLM"/>
    </source>
</evidence>
<protein>
    <recommendedName>
        <fullName evidence="3">BREX system P-loop protein BrxC</fullName>
    </recommendedName>
</protein>
<name>A0A1I6MII6_9BACT</name>
<dbReference type="OrthoDB" id="3201900at2"/>
<evidence type="ECO:0000313" key="1">
    <source>
        <dbReference type="EMBL" id="SFS15483.1"/>
    </source>
</evidence>
<evidence type="ECO:0000313" key="2">
    <source>
        <dbReference type="Proteomes" id="UP000199024"/>
    </source>
</evidence>
<dbReference type="STRING" id="474950.SAMN05421771_2718"/>
<reference evidence="1 2" key="1">
    <citation type="submission" date="2016-10" db="EMBL/GenBank/DDBJ databases">
        <authorList>
            <person name="de Groot N.N."/>
        </authorList>
    </citation>
    <scope>NUCLEOTIDE SEQUENCE [LARGE SCALE GENOMIC DNA]</scope>
    <source>
        <strain evidence="1 2">DSM 21001</strain>
    </source>
</reference>
<keyword evidence="2" id="KW-1185">Reference proteome</keyword>
<dbReference type="RefSeq" id="WP_089839623.1">
    <property type="nucleotide sequence ID" value="NZ_FOZL01000001.1"/>
</dbReference>
<organism evidence="1 2">
    <name type="scientific">Granulicella pectinivorans</name>
    <dbReference type="NCBI Taxonomy" id="474950"/>
    <lineage>
        <taxon>Bacteria</taxon>
        <taxon>Pseudomonadati</taxon>
        <taxon>Acidobacteriota</taxon>
        <taxon>Terriglobia</taxon>
        <taxon>Terriglobales</taxon>
        <taxon>Acidobacteriaceae</taxon>
        <taxon>Granulicella</taxon>
    </lineage>
</organism>
<dbReference type="InterPro" id="IPR047679">
    <property type="entry name" value="BREX_BrxC"/>
</dbReference>
<dbReference type="Proteomes" id="UP000199024">
    <property type="component" value="Unassembled WGS sequence"/>
</dbReference>
<dbReference type="AlphaFoldDB" id="A0A1I6MII6"/>
<dbReference type="EMBL" id="FOZL01000001">
    <property type="protein sequence ID" value="SFS15483.1"/>
    <property type="molecule type" value="Genomic_DNA"/>
</dbReference>
<sequence length="1149" mass="125455">MLLKEVLLRDPSRNPLANNGQARIQNEAADEKMIAQLRGELSSFVCKGQYGDGMLRILESFLRSQSQASVKAAWVSGFYGSGKSHLLKMLCHLWQNTVFPDGATARSLVPDLPEEIRNALLELDIAGRKSGGLLAAAGTLPSGTSDLVRQSVLAILFRAVGLPDQYQLAHFQLWLEEQGFLDQVKGDVEAAGKQWQKELGDLYVSPIIREALLKCDPDFASSKAQVGEALRKQFPLRSTDLTSAEFLATFQQVLRRAGKGGKIPCTIFILDEVQQYIGTSVDRSVTITEIAEVLSKQLDSQVMLVAAGQSALSGQELLAKMLDRFLILVQLSDTDVEVVTREVLLQKRPAARADVEKLLSRHAGEVSRQLQGTKIGERATDQKTIVDDYPLLPARRRFWEECFRQVDAAGTQSQLRSQLGIIHESLEKLADRSLGAVIPADQLYSILASKLIGTGVLPRGIYDRISALSDRLAQRICGLIFLIGQLKTESSADIGVRATAEHIADLLVEDLTVDNGKLRTDVVAQLKQLTDDGILMRVGSEYRIQTEEGRAWDDEFRKREAKFKNNAADFDEQRDQLLAAEVDQALKGIKLIQGQAKVSRSLVTYRGQDHPQVSGETIPVWIRDGFSSTEKAMTDAAIAAGIESPTLYVFIPKKSREELLAAIATYEAAHQTIQAKGAPATQEGELAKSAMESRRKLAEGERSRLVVEIVGAAKVFQGGGNEVFGLALDAKLKSAAEDSLIRLFPQFGKADAPSAAWENCIKRARASHEQPFQTLKYEGPIEQHPVCQQVRQTIGSGKTGTQVRKELESTPFGWPRDAVDAALIALHSSQQLIATLNGTAVERGQLDQNRIPKAEFRIEKTSISLDDRLKLRKLFQSLDVKCSSGEESEKASEFLRAAISLAAEAGGDAPLPAKPSVSDLHDIQILAGNDRLAALRDVTDTLPSKIADWKKAKSLIAQREPAWNSVGRLASHVSSLQAADGALKHIEAIRVGRLLLDPTDPIPPIRSELTGIARQALNDAFQLHEAAYEHGIDLLNSSPVWAKLSEQQRAQLLTSHGVTSPTKPDTSSDSSILGALDARNLTARRAEADAVSGRVSNALNAAAILIEPKVKAISVEKAILKSADEVKQWSERQQKALLEAVEKGPVQVQ</sequence>
<dbReference type="NCBIfam" id="NF033441">
    <property type="entry name" value="BREX_BrxC"/>
    <property type="match status" value="1"/>
</dbReference>
<gene>
    <name evidence="1" type="ORF">SAMN05421771_2718</name>
</gene>
<accession>A0A1I6MII6</accession>